<feature type="non-terminal residue" evidence="2">
    <location>
        <position position="263"/>
    </location>
</feature>
<dbReference type="EMBL" id="JAWWNJ010000100">
    <property type="protein sequence ID" value="KAK6996004.1"/>
    <property type="molecule type" value="Genomic_DNA"/>
</dbReference>
<evidence type="ECO:0000313" key="2">
    <source>
        <dbReference type="EMBL" id="KAK6996004.1"/>
    </source>
</evidence>
<evidence type="ECO:0000256" key="1">
    <source>
        <dbReference type="SAM" id="MobiDB-lite"/>
    </source>
</evidence>
<reference evidence="2 3" key="1">
    <citation type="journal article" date="2024" name="J Genomics">
        <title>Draft genome sequencing and assembly of Favolaschia claudopus CIRM-BRFM 2984 isolated from oak limbs.</title>
        <authorList>
            <person name="Navarro D."/>
            <person name="Drula E."/>
            <person name="Chaduli D."/>
            <person name="Cazenave R."/>
            <person name="Ahrendt S."/>
            <person name="Wang J."/>
            <person name="Lipzen A."/>
            <person name="Daum C."/>
            <person name="Barry K."/>
            <person name="Grigoriev I.V."/>
            <person name="Favel A."/>
            <person name="Rosso M.N."/>
            <person name="Martin F."/>
        </authorList>
    </citation>
    <scope>NUCLEOTIDE SEQUENCE [LARGE SCALE GENOMIC DNA]</scope>
    <source>
        <strain evidence="2 3">CIRM-BRFM 2984</strain>
    </source>
</reference>
<sequence>MRPFLCMKSQKATRLSLPNRRSQLTCIQIPGGMPCKLYWYRNRLRFTQRQGTLIEESSSPKLWQLESFLSLIIFIESLLRLRTIRTPQLTLRSSQKCIEPTSDPVLIDSAPAFWPKRLCIPVRGHCGSFRTSSGPMTCTFMIISRGLELNGSMSKFIERAKAFHSLRTDEAQACATGLGSGHEDKRRGKSRLNPRSSISAGQLDFIWYQSLRSTVYTCAPTQHSTRAASGLGSATRQEQRVKGMNRRFGPVYPCERLRHIWAF</sequence>
<evidence type="ECO:0000313" key="3">
    <source>
        <dbReference type="Proteomes" id="UP001362999"/>
    </source>
</evidence>
<dbReference type="Proteomes" id="UP001362999">
    <property type="component" value="Unassembled WGS sequence"/>
</dbReference>
<accession>A0AAV9ZXS1</accession>
<comment type="caution">
    <text evidence="2">The sequence shown here is derived from an EMBL/GenBank/DDBJ whole genome shotgun (WGS) entry which is preliminary data.</text>
</comment>
<feature type="region of interest" description="Disordered" evidence="1">
    <location>
        <begin position="176"/>
        <end position="195"/>
    </location>
</feature>
<organism evidence="2 3">
    <name type="scientific">Favolaschia claudopus</name>
    <dbReference type="NCBI Taxonomy" id="2862362"/>
    <lineage>
        <taxon>Eukaryota</taxon>
        <taxon>Fungi</taxon>
        <taxon>Dikarya</taxon>
        <taxon>Basidiomycota</taxon>
        <taxon>Agaricomycotina</taxon>
        <taxon>Agaricomycetes</taxon>
        <taxon>Agaricomycetidae</taxon>
        <taxon>Agaricales</taxon>
        <taxon>Marasmiineae</taxon>
        <taxon>Mycenaceae</taxon>
        <taxon>Favolaschia</taxon>
    </lineage>
</organism>
<name>A0AAV9ZXS1_9AGAR</name>
<protein>
    <submittedName>
        <fullName evidence="2">Uncharacterized protein</fullName>
    </submittedName>
</protein>
<proteinExistence type="predicted"/>
<keyword evidence="3" id="KW-1185">Reference proteome</keyword>
<dbReference type="AlphaFoldDB" id="A0AAV9ZXS1"/>
<gene>
    <name evidence="2" type="ORF">R3P38DRAFT_3073938</name>
</gene>